<gene>
    <name evidence="2" type="ORF">ECRASSUSDP1_LOCUS10076</name>
</gene>
<dbReference type="EMBL" id="CAMPGE010009921">
    <property type="protein sequence ID" value="CAI2368780.1"/>
    <property type="molecule type" value="Genomic_DNA"/>
</dbReference>
<feature type="compositionally biased region" description="Polar residues" evidence="1">
    <location>
        <begin position="373"/>
        <end position="383"/>
    </location>
</feature>
<feature type="region of interest" description="Disordered" evidence="1">
    <location>
        <begin position="18"/>
        <end position="73"/>
    </location>
</feature>
<feature type="region of interest" description="Disordered" evidence="1">
    <location>
        <begin position="93"/>
        <end position="175"/>
    </location>
</feature>
<name>A0AAD1UKX7_EUPCR</name>
<dbReference type="InterPro" id="IPR051291">
    <property type="entry name" value="CIMAP"/>
</dbReference>
<feature type="compositionally biased region" description="Polar residues" evidence="1">
    <location>
        <begin position="243"/>
        <end position="252"/>
    </location>
</feature>
<dbReference type="Proteomes" id="UP001295684">
    <property type="component" value="Unassembled WGS sequence"/>
</dbReference>
<evidence type="ECO:0000256" key="1">
    <source>
        <dbReference type="SAM" id="MobiDB-lite"/>
    </source>
</evidence>
<evidence type="ECO:0000313" key="3">
    <source>
        <dbReference type="Proteomes" id="UP001295684"/>
    </source>
</evidence>
<evidence type="ECO:0000313" key="2">
    <source>
        <dbReference type="EMBL" id="CAI2368780.1"/>
    </source>
</evidence>
<dbReference type="AlphaFoldDB" id="A0AAD1UKX7"/>
<organism evidence="2 3">
    <name type="scientific">Euplotes crassus</name>
    <dbReference type="NCBI Taxonomy" id="5936"/>
    <lineage>
        <taxon>Eukaryota</taxon>
        <taxon>Sar</taxon>
        <taxon>Alveolata</taxon>
        <taxon>Ciliophora</taxon>
        <taxon>Intramacronucleata</taxon>
        <taxon>Spirotrichea</taxon>
        <taxon>Hypotrichia</taxon>
        <taxon>Euplotida</taxon>
        <taxon>Euplotidae</taxon>
        <taxon>Moneuplotes</taxon>
    </lineage>
</organism>
<dbReference type="PANTHER" id="PTHR21580:SF28">
    <property type="entry name" value="BOREALIN N-TERMINAL DOMAIN-CONTAINING PROTEIN-RELATED"/>
    <property type="match status" value="1"/>
</dbReference>
<proteinExistence type="predicted"/>
<dbReference type="InterPro" id="IPR010736">
    <property type="entry name" value="SHIPPO-rpt"/>
</dbReference>
<reference evidence="2" key="1">
    <citation type="submission" date="2023-07" db="EMBL/GenBank/DDBJ databases">
        <authorList>
            <consortium name="AG Swart"/>
            <person name="Singh M."/>
            <person name="Singh A."/>
            <person name="Seah K."/>
            <person name="Emmerich C."/>
        </authorList>
    </citation>
    <scope>NUCLEOTIDE SEQUENCE</scope>
    <source>
        <strain evidence="2">DP1</strain>
    </source>
</reference>
<accession>A0AAD1UKX7</accession>
<feature type="region of interest" description="Disordered" evidence="1">
    <location>
        <begin position="196"/>
        <end position="254"/>
    </location>
</feature>
<protein>
    <submittedName>
        <fullName evidence="2">Uncharacterized protein</fullName>
    </submittedName>
</protein>
<dbReference type="PANTHER" id="PTHR21580">
    <property type="entry name" value="SHIPPO-1-RELATED"/>
    <property type="match status" value="1"/>
</dbReference>
<keyword evidence="3" id="KW-1185">Reference proteome</keyword>
<comment type="caution">
    <text evidence="2">The sequence shown here is derived from an EMBL/GenBank/DDBJ whole genome shotgun (WGS) entry which is preliminary data.</text>
</comment>
<feature type="compositionally biased region" description="Basic and acidic residues" evidence="1">
    <location>
        <begin position="40"/>
        <end position="62"/>
    </location>
</feature>
<dbReference type="Pfam" id="PF07004">
    <property type="entry name" value="SHIPPO-rpt"/>
    <property type="match status" value="10"/>
</dbReference>
<feature type="region of interest" description="Disordered" evidence="1">
    <location>
        <begin position="294"/>
        <end position="420"/>
    </location>
</feature>
<sequence>MVKLHTVAWTMGKQKRVTKELESQTTEIPEPGKYGFPENIGKKTEPKWSIAKDEKMKNKRDNQPGPLDYKIPSLIDEGPKFGIGSKTFYNRNPLLTETGPGDYDPEKPSTKVAYSIPGRSKDPQNLGMPGPGHYDHDKKKFIPGAGLGKDTRGKVPRKHKEASPGPGSYKVEKFAKENPAPKFGFGTDIKDKFYKTIKSSGPGPGDYSEKKVMGDGVPGYTMKDRRKDCRVLPGKDAPCAGNYNPQYSQSRKSAPKFAFAKTNKSKVADIYGHTPAPNTYSPANKFVKSQSAAWGMGSGKRPALSQVLPNPGPGQYNPKKGPGNAHSFTGKSKMYIKKAPGPGDYSPDANNTKKRAPGFSMGRDHKKTISGKPLNQFTTSPGHYQNERKYKASGPSFGFGSSKRAEFKHNSSPGPGSYKIPTKIRNLETYALNKNDFSYV</sequence>